<dbReference type="Proteomes" id="UP000076858">
    <property type="component" value="Unassembled WGS sequence"/>
</dbReference>
<keyword evidence="4 5" id="KW-0238">DNA-binding</keyword>
<comment type="caution">
    <text evidence="7">The sequence shown here is derived from an EMBL/GenBank/DDBJ whole genome shotgun (WGS) entry which is preliminary data.</text>
</comment>
<evidence type="ECO:0000256" key="4">
    <source>
        <dbReference type="ARBA" id="ARBA00023125"/>
    </source>
</evidence>
<dbReference type="SUPFAM" id="SSF57716">
    <property type="entry name" value="Glucocorticoid receptor-like (DNA-binding domain)"/>
    <property type="match status" value="1"/>
</dbReference>
<dbReference type="Pfam" id="PF05485">
    <property type="entry name" value="THAP"/>
    <property type="match status" value="1"/>
</dbReference>
<gene>
    <name evidence="7" type="ORF">APZ42_001087</name>
</gene>
<evidence type="ECO:0000313" key="8">
    <source>
        <dbReference type="Proteomes" id="UP000076858"/>
    </source>
</evidence>
<evidence type="ECO:0000256" key="1">
    <source>
        <dbReference type="ARBA" id="ARBA00022723"/>
    </source>
</evidence>
<accession>A0A162C8A1</accession>
<keyword evidence="2 5" id="KW-0863">Zinc-finger</keyword>
<dbReference type="GO" id="GO:0003677">
    <property type="term" value="F:DNA binding"/>
    <property type="evidence" value="ECO:0007669"/>
    <property type="project" value="UniProtKB-UniRule"/>
</dbReference>
<dbReference type="GO" id="GO:0008270">
    <property type="term" value="F:zinc ion binding"/>
    <property type="evidence" value="ECO:0007669"/>
    <property type="project" value="UniProtKB-KW"/>
</dbReference>
<evidence type="ECO:0000256" key="5">
    <source>
        <dbReference type="PROSITE-ProRule" id="PRU00309"/>
    </source>
</evidence>
<organism evidence="7 8">
    <name type="scientific">Daphnia magna</name>
    <dbReference type="NCBI Taxonomy" id="35525"/>
    <lineage>
        <taxon>Eukaryota</taxon>
        <taxon>Metazoa</taxon>
        <taxon>Ecdysozoa</taxon>
        <taxon>Arthropoda</taxon>
        <taxon>Crustacea</taxon>
        <taxon>Branchiopoda</taxon>
        <taxon>Diplostraca</taxon>
        <taxon>Cladocera</taxon>
        <taxon>Anomopoda</taxon>
        <taxon>Daphniidae</taxon>
        <taxon>Daphnia</taxon>
    </lineage>
</organism>
<keyword evidence="1" id="KW-0479">Metal-binding</keyword>
<evidence type="ECO:0000256" key="3">
    <source>
        <dbReference type="ARBA" id="ARBA00022833"/>
    </source>
</evidence>
<name>A0A162C8A1_9CRUS</name>
<dbReference type="EMBL" id="LRGB01005495">
    <property type="protein sequence ID" value="KZS02031.1"/>
    <property type="molecule type" value="Genomic_DNA"/>
</dbReference>
<keyword evidence="8" id="KW-1185">Reference proteome</keyword>
<keyword evidence="3" id="KW-0862">Zinc</keyword>
<dbReference type="InterPro" id="IPR006612">
    <property type="entry name" value="THAP_Znf"/>
</dbReference>
<dbReference type="AlphaFoldDB" id="A0A162C8A1"/>
<evidence type="ECO:0000259" key="6">
    <source>
        <dbReference type="PROSITE" id="PS50950"/>
    </source>
</evidence>
<reference evidence="7 8" key="1">
    <citation type="submission" date="2016-03" db="EMBL/GenBank/DDBJ databases">
        <title>EvidentialGene: Evidence-directed Construction of Genes on Genomes.</title>
        <authorList>
            <person name="Gilbert D.G."/>
            <person name="Choi J.-H."/>
            <person name="Mockaitis K."/>
            <person name="Colbourne J."/>
            <person name="Pfrender M."/>
        </authorList>
    </citation>
    <scope>NUCLEOTIDE SEQUENCE [LARGE SCALE GENOMIC DNA]</scope>
    <source>
        <strain evidence="7 8">Xinb3</strain>
        <tissue evidence="7">Complete organism</tissue>
    </source>
</reference>
<protein>
    <recommendedName>
        <fullName evidence="6">THAP-type domain-containing protein</fullName>
    </recommendedName>
</protein>
<sequence length="52" mass="5953">MGIKCVIEGCGNRKEKPEEGKQILFHQLPADENKRKKWLENIVKSSCGLKKI</sequence>
<proteinExistence type="predicted"/>
<evidence type="ECO:0000313" key="7">
    <source>
        <dbReference type="EMBL" id="KZS02031.1"/>
    </source>
</evidence>
<feature type="domain" description="THAP-type" evidence="6">
    <location>
        <begin position="1"/>
        <end position="52"/>
    </location>
</feature>
<evidence type="ECO:0000256" key="2">
    <source>
        <dbReference type="ARBA" id="ARBA00022771"/>
    </source>
</evidence>
<dbReference type="PROSITE" id="PS50950">
    <property type="entry name" value="ZF_THAP"/>
    <property type="match status" value="1"/>
</dbReference>